<proteinExistence type="predicted"/>
<accession>A0A1H2PVB4</accession>
<evidence type="ECO:0000313" key="1">
    <source>
        <dbReference type="EMBL" id="SDV51215.1"/>
    </source>
</evidence>
<organism evidence="1 2">
    <name type="scientific">Chitinasiproducens palmae</name>
    <dbReference type="NCBI Taxonomy" id="1770053"/>
    <lineage>
        <taxon>Bacteria</taxon>
        <taxon>Pseudomonadati</taxon>
        <taxon>Pseudomonadota</taxon>
        <taxon>Betaproteobacteria</taxon>
        <taxon>Burkholderiales</taxon>
        <taxon>Burkholderiaceae</taxon>
        <taxon>Chitinasiproducens</taxon>
    </lineage>
</organism>
<gene>
    <name evidence="1" type="ORF">SAMN05216551_115120</name>
</gene>
<dbReference type="EMBL" id="FNLO01000015">
    <property type="protein sequence ID" value="SDV51215.1"/>
    <property type="molecule type" value="Genomic_DNA"/>
</dbReference>
<dbReference type="STRING" id="1770053.SAMN05216551_115120"/>
<protein>
    <recommendedName>
        <fullName evidence="3">ACT domain-containing protein</fullName>
    </recommendedName>
</protein>
<dbReference type="RefSeq" id="WP_091912685.1">
    <property type="nucleotide sequence ID" value="NZ_FNLO01000015.1"/>
</dbReference>
<sequence length="113" mass="11862">MDTDTAPCQAQIALAIDDRCDDPIGALENVLGIVRRTGLVLQRMTMRRGTGHGASLLLDLQAADLAPLRLLLARLDNLFDVTATACTATPPLDDAAASDDAHADARLIEALAA</sequence>
<dbReference type="AlphaFoldDB" id="A0A1H2PVB4"/>
<evidence type="ECO:0000313" key="2">
    <source>
        <dbReference type="Proteomes" id="UP000243719"/>
    </source>
</evidence>
<dbReference type="Pfam" id="PF13710">
    <property type="entry name" value="ACT_5"/>
    <property type="match status" value="1"/>
</dbReference>
<evidence type="ECO:0008006" key="3">
    <source>
        <dbReference type="Google" id="ProtNLM"/>
    </source>
</evidence>
<dbReference type="Proteomes" id="UP000243719">
    <property type="component" value="Unassembled WGS sequence"/>
</dbReference>
<keyword evidence="2" id="KW-1185">Reference proteome</keyword>
<reference evidence="2" key="1">
    <citation type="submission" date="2016-09" db="EMBL/GenBank/DDBJ databases">
        <authorList>
            <person name="Varghese N."/>
            <person name="Submissions S."/>
        </authorList>
    </citation>
    <scope>NUCLEOTIDE SEQUENCE [LARGE SCALE GENOMIC DNA]</scope>
    <source>
        <strain evidence="2">JS23</strain>
    </source>
</reference>
<name>A0A1H2PVB4_9BURK</name>